<organism evidence="2 3">
    <name type="scientific">Fundulus heteroclitus</name>
    <name type="common">Killifish</name>
    <name type="synonym">Mummichog</name>
    <dbReference type="NCBI Taxonomy" id="8078"/>
    <lineage>
        <taxon>Eukaryota</taxon>
        <taxon>Metazoa</taxon>
        <taxon>Chordata</taxon>
        <taxon>Craniata</taxon>
        <taxon>Vertebrata</taxon>
        <taxon>Euteleostomi</taxon>
        <taxon>Actinopterygii</taxon>
        <taxon>Neopterygii</taxon>
        <taxon>Teleostei</taxon>
        <taxon>Neoteleostei</taxon>
        <taxon>Acanthomorphata</taxon>
        <taxon>Ovalentaria</taxon>
        <taxon>Atherinomorphae</taxon>
        <taxon>Cyprinodontiformes</taxon>
        <taxon>Fundulidae</taxon>
        <taxon>Fundulus</taxon>
    </lineage>
</organism>
<dbReference type="Proteomes" id="UP000265000">
    <property type="component" value="Unplaced"/>
</dbReference>
<feature type="compositionally biased region" description="Polar residues" evidence="1">
    <location>
        <begin position="66"/>
        <end position="75"/>
    </location>
</feature>
<sequence length="207" mass="23770">MQLYKMFLSNTERSQLSSSHSFTSRRVWRPSRGGGARCSAPPLVARALPPQKLKEEKHKKKKKPCQSRNGEPSLQTEKEGRAEVPITMRSSAGRHLCLLLLFFPLSWAEDTKKDVRKSENVTVWGQAKTRRLFARHKISPAEHARIIVSFCLSIFFGHIYCQLHVTPLCPVSLQLLGDPTQKPCHFVLQCPLLDNQEYQLKIFIFTW</sequence>
<evidence type="ECO:0000313" key="3">
    <source>
        <dbReference type="Proteomes" id="UP000265000"/>
    </source>
</evidence>
<dbReference type="AlphaFoldDB" id="A0A3Q2UK05"/>
<reference evidence="2" key="2">
    <citation type="submission" date="2025-09" db="UniProtKB">
        <authorList>
            <consortium name="Ensembl"/>
        </authorList>
    </citation>
    <scope>IDENTIFICATION</scope>
</reference>
<dbReference type="STRING" id="8078.ENSFHEP00000031170"/>
<protein>
    <submittedName>
        <fullName evidence="2">Agouti-signaling protein-like</fullName>
    </submittedName>
</protein>
<proteinExistence type="predicted"/>
<feature type="region of interest" description="Disordered" evidence="1">
    <location>
        <begin position="19"/>
        <end position="82"/>
    </location>
</feature>
<evidence type="ECO:0000313" key="2">
    <source>
        <dbReference type="Ensembl" id="ENSFHEP00000031170.1"/>
    </source>
</evidence>
<dbReference type="GeneTree" id="ENSGT00940000182484"/>
<name>A0A3Q2UK05_FUNHE</name>
<reference evidence="2" key="1">
    <citation type="submission" date="2025-08" db="UniProtKB">
        <authorList>
            <consortium name="Ensembl"/>
        </authorList>
    </citation>
    <scope>IDENTIFICATION</scope>
</reference>
<dbReference type="Ensembl" id="ENSFHET00000023334.1">
    <property type="protein sequence ID" value="ENSFHEP00000031170.1"/>
    <property type="gene ID" value="ENSFHEG00000016879.1"/>
</dbReference>
<keyword evidence="3" id="KW-1185">Reference proteome</keyword>
<evidence type="ECO:0000256" key="1">
    <source>
        <dbReference type="SAM" id="MobiDB-lite"/>
    </source>
</evidence>
<accession>A0A3Q2UK05</accession>